<comment type="caution">
    <text evidence="2">Lacks conserved residue(s) required for the propagation of feature annotation.</text>
</comment>
<dbReference type="EMBL" id="CM010719">
    <property type="protein sequence ID" value="RZC60881.1"/>
    <property type="molecule type" value="Genomic_DNA"/>
</dbReference>
<evidence type="ECO:0000259" key="3">
    <source>
        <dbReference type="PROSITE" id="PS50110"/>
    </source>
</evidence>
<dbReference type="PROSITE" id="PS50110">
    <property type="entry name" value="RESPONSE_REGULATORY"/>
    <property type="match status" value="1"/>
</dbReference>
<keyword evidence="5" id="KW-1185">Reference proteome</keyword>
<evidence type="ECO:0000313" key="5">
    <source>
        <dbReference type="Proteomes" id="UP000316621"/>
    </source>
</evidence>
<dbReference type="AlphaFoldDB" id="A0A4Y7JLN1"/>
<dbReference type="Pfam" id="PF00072">
    <property type="entry name" value="Response_reg"/>
    <property type="match status" value="1"/>
</dbReference>
<dbReference type="Gramene" id="RZC60881">
    <property type="protein sequence ID" value="RZC60881"/>
    <property type="gene ID" value="C5167_022639"/>
</dbReference>
<evidence type="ECO:0000256" key="1">
    <source>
        <dbReference type="ARBA" id="ARBA00023012"/>
    </source>
</evidence>
<proteinExistence type="predicted"/>
<protein>
    <recommendedName>
        <fullName evidence="3">Response regulatory domain-containing protein</fullName>
    </recommendedName>
</protein>
<dbReference type="SUPFAM" id="SSF52172">
    <property type="entry name" value="CheY-like"/>
    <property type="match status" value="1"/>
</dbReference>
<dbReference type="InterPro" id="IPR011006">
    <property type="entry name" value="CheY-like_superfamily"/>
</dbReference>
<dbReference type="PANTHER" id="PTHR43874">
    <property type="entry name" value="TWO-COMPONENT RESPONSE REGULATOR"/>
    <property type="match status" value="1"/>
</dbReference>
<dbReference type="InterPro" id="IPR001789">
    <property type="entry name" value="Sig_transdc_resp-reg_receiver"/>
</dbReference>
<keyword evidence="1" id="KW-0902">Two-component regulatory system</keyword>
<dbReference type="PANTHER" id="PTHR43874:SF1">
    <property type="entry name" value="TWO-COMPONENT RESPONSE REGULATOR-LIKE APRR1"/>
    <property type="match status" value="1"/>
</dbReference>
<gene>
    <name evidence="4" type="ORF">C5167_022639</name>
</gene>
<accession>A0A4Y7JLN1</accession>
<dbReference type="GO" id="GO:0000160">
    <property type="term" value="P:phosphorelay signal transduction system"/>
    <property type="evidence" value="ECO:0007669"/>
    <property type="project" value="UniProtKB-KW"/>
</dbReference>
<dbReference type="Gene3D" id="3.40.50.2300">
    <property type="match status" value="1"/>
</dbReference>
<organism evidence="4 5">
    <name type="scientific">Papaver somniferum</name>
    <name type="common">Opium poppy</name>
    <dbReference type="NCBI Taxonomy" id="3469"/>
    <lineage>
        <taxon>Eukaryota</taxon>
        <taxon>Viridiplantae</taxon>
        <taxon>Streptophyta</taxon>
        <taxon>Embryophyta</taxon>
        <taxon>Tracheophyta</taxon>
        <taxon>Spermatophyta</taxon>
        <taxon>Magnoliopsida</taxon>
        <taxon>Ranunculales</taxon>
        <taxon>Papaveraceae</taxon>
        <taxon>Papaveroideae</taxon>
        <taxon>Papaver</taxon>
    </lineage>
</organism>
<name>A0A4Y7JLN1_PAPSO</name>
<dbReference type="GO" id="GO:0009736">
    <property type="term" value="P:cytokinin-activated signaling pathway"/>
    <property type="evidence" value="ECO:0007669"/>
    <property type="project" value="InterPro"/>
</dbReference>
<dbReference type="SMART" id="SM00448">
    <property type="entry name" value="REC"/>
    <property type="match status" value="1"/>
</dbReference>
<feature type="domain" description="Response regulatory" evidence="3">
    <location>
        <begin position="20"/>
        <end position="138"/>
    </location>
</feature>
<evidence type="ECO:0000256" key="2">
    <source>
        <dbReference type="PROSITE-ProRule" id="PRU00169"/>
    </source>
</evidence>
<dbReference type="OMA" id="MDYRDET"/>
<evidence type="ECO:0000313" key="4">
    <source>
        <dbReference type="EMBL" id="RZC60881.1"/>
    </source>
</evidence>
<sequence length="203" mass="23169">MMDYRDETENNQVLDRGKVRILLCGNDSKSCDEVFSLLCKCSYQVTSARSARQLIDALNAEGPNIDIILSEVDLPISKGFKMLKYIMRHKESQRIPVIMMSVEDEVSVVVKCLKLGAVDYLVKPLRTNELLNLWTHVWRRRKTLGLVEKNIFSCDLLSDPSDANTNSTAIFSDDTDDKSYWNPLPDMNVSAHREGEVRIIIQQ</sequence>
<dbReference type="InterPro" id="IPR045279">
    <property type="entry name" value="ARR-like"/>
</dbReference>
<dbReference type="STRING" id="3469.A0A4Y7JLN1"/>
<dbReference type="Proteomes" id="UP000316621">
    <property type="component" value="Chromosome 5"/>
</dbReference>
<reference evidence="4 5" key="1">
    <citation type="journal article" date="2018" name="Science">
        <title>The opium poppy genome and morphinan production.</title>
        <authorList>
            <person name="Guo L."/>
            <person name="Winzer T."/>
            <person name="Yang X."/>
            <person name="Li Y."/>
            <person name="Ning Z."/>
            <person name="He Z."/>
            <person name="Teodor R."/>
            <person name="Lu Y."/>
            <person name="Bowser T.A."/>
            <person name="Graham I.A."/>
            <person name="Ye K."/>
        </authorList>
    </citation>
    <scope>NUCLEOTIDE SEQUENCE [LARGE SCALE GENOMIC DNA]</scope>
    <source>
        <strain evidence="5">cv. HN1</strain>
        <tissue evidence="4">Leaves</tissue>
    </source>
</reference>